<dbReference type="HOGENOM" id="CLU_2106461_0_0_9"/>
<feature type="region of interest" description="Disordered" evidence="1">
    <location>
        <begin position="64"/>
        <end position="83"/>
    </location>
</feature>
<keyword evidence="4" id="KW-1185">Reference proteome</keyword>
<proteinExistence type="predicted"/>
<dbReference type="PROSITE" id="PS51257">
    <property type="entry name" value="PROKAR_LIPOPROTEIN"/>
    <property type="match status" value="1"/>
</dbReference>
<evidence type="ECO:0000256" key="2">
    <source>
        <dbReference type="SAM" id="SignalP"/>
    </source>
</evidence>
<name>Q8CUX1_OCEIH</name>
<protein>
    <recommendedName>
        <fullName evidence="5">Lipoprotein</fullName>
    </recommendedName>
</protein>
<reference evidence="3 4" key="2">
    <citation type="journal article" date="2002" name="Nucleic Acids Res.">
        <title>Genome sequence of Oceanobacillus iheyensis isolated from the Iheya Ridge and its unexpected adaptive capabilities to extreme environments.</title>
        <authorList>
            <person name="Takami H."/>
            <person name="Takaki Y."/>
            <person name="Uchiyama I."/>
        </authorList>
    </citation>
    <scope>NUCLEOTIDE SEQUENCE [LARGE SCALE GENOMIC DNA]</scope>
    <source>
        <strain evidence="4">DSM 14371 / CIP 107618 / JCM 11309 / KCTC 3954 / HTE831</strain>
    </source>
</reference>
<dbReference type="STRING" id="221109.gene:10733224"/>
<gene>
    <name evidence="3" type="ordered locus">OB0986</name>
</gene>
<keyword evidence="2" id="KW-0732">Signal</keyword>
<feature type="signal peptide" evidence="2">
    <location>
        <begin position="1"/>
        <end position="20"/>
    </location>
</feature>
<evidence type="ECO:0000313" key="3">
    <source>
        <dbReference type="EMBL" id="BAC12942.1"/>
    </source>
</evidence>
<dbReference type="Proteomes" id="UP000000822">
    <property type="component" value="Chromosome"/>
</dbReference>
<evidence type="ECO:0000256" key="1">
    <source>
        <dbReference type="SAM" id="MobiDB-lite"/>
    </source>
</evidence>
<evidence type="ECO:0000313" key="4">
    <source>
        <dbReference type="Proteomes" id="UP000000822"/>
    </source>
</evidence>
<organism evidence="3 4">
    <name type="scientific">Oceanobacillus iheyensis (strain DSM 14371 / CIP 107618 / JCM 11309 / KCTC 3954 / HTE831)</name>
    <dbReference type="NCBI Taxonomy" id="221109"/>
    <lineage>
        <taxon>Bacteria</taxon>
        <taxon>Bacillati</taxon>
        <taxon>Bacillota</taxon>
        <taxon>Bacilli</taxon>
        <taxon>Bacillales</taxon>
        <taxon>Bacillaceae</taxon>
        <taxon>Oceanobacillus</taxon>
    </lineage>
</organism>
<evidence type="ECO:0008006" key="5">
    <source>
        <dbReference type="Google" id="ProtNLM"/>
    </source>
</evidence>
<dbReference type="OrthoDB" id="2428123at2"/>
<dbReference type="EMBL" id="BA000028">
    <property type="protein sequence ID" value="BAC12942.1"/>
    <property type="molecule type" value="Genomic_DNA"/>
</dbReference>
<dbReference type="KEGG" id="oih:OB0986"/>
<accession>Q8CUX1</accession>
<dbReference type="AlphaFoldDB" id="Q8CUX1"/>
<dbReference type="RefSeq" id="WP_011065388.1">
    <property type="nucleotide sequence ID" value="NC_004193.1"/>
</dbReference>
<feature type="chain" id="PRO_5038499702" description="Lipoprotein" evidence="2">
    <location>
        <begin position="21"/>
        <end position="115"/>
    </location>
</feature>
<dbReference type="eggNOG" id="ENOG50308V1">
    <property type="taxonomic scope" value="Bacteria"/>
</dbReference>
<reference evidence="3 4" key="1">
    <citation type="journal article" date="2001" name="FEMS Microbiol. Lett.">
        <title>Oceanobacillus iheyensis gen. nov., sp. nov., a deep-sea extremely halotolerant and alkaliphilic species isolated from a depth of 1050 m on the Iheya Ridge.</title>
        <authorList>
            <person name="Lu J."/>
            <person name="Nogi Y."/>
            <person name="Takami H."/>
        </authorList>
    </citation>
    <scope>NUCLEOTIDE SEQUENCE [LARGE SCALE GENOMIC DNA]</scope>
    <source>
        <strain evidence="4">DSM 14371 / CIP 107618 / JCM 11309 / KCTC 3954 / HTE831</strain>
    </source>
</reference>
<sequence>MKKRSMFLFFIFFLGACNTATESESYQSMIRIHNTNYYYLDDATNYSQSVKIGEIKEQTPPDVMPVRHLRSNSEPKGSEIYSTKESSNHIIVRNIDTDDISVYTSEENNLSSTND</sequence>